<dbReference type="AlphaFoldDB" id="A0A1I7IB08"/>
<protein>
    <submittedName>
        <fullName evidence="1">Uncharacterized protein</fullName>
    </submittedName>
</protein>
<organism evidence="1 2">
    <name type="scientific">Alicyclobacillus macrosporangiidus</name>
    <dbReference type="NCBI Taxonomy" id="392015"/>
    <lineage>
        <taxon>Bacteria</taxon>
        <taxon>Bacillati</taxon>
        <taxon>Bacillota</taxon>
        <taxon>Bacilli</taxon>
        <taxon>Bacillales</taxon>
        <taxon>Alicyclobacillaceae</taxon>
        <taxon>Alicyclobacillus</taxon>
    </lineage>
</organism>
<sequence>MVSRLRPTQHDDPKLHAMATSQFALSEAEWDALFANAPVVDLRKEGPVPQRIKRYTVSTESQQG</sequence>
<name>A0A1I7IB08_9BACL</name>
<gene>
    <name evidence="1" type="ORF">SAMN05421543_106109</name>
</gene>
<reference evidence="2" key="1">
    <citation type="submission" date="2016-10" db="EMBL/GenBank/DDBJ databases">
        <authorList>
            <person name="Varghese N."/>
        </authorList>
    </citation>
    <scope>NUCLEOTIDE SEQUENCE [LARGE SCALE GENOMIC DNA]</scope>
    <source>
        <strain evidence="2">DSM 17980</strain>
    </source>
</reference>
<evidence type="ECO:0000313" key="1">
    <source>
        <dbReference type="EMBL" id="SFU70153.1"/>
    </source>
</evidence>
<evidence type="ECO:0000313" key="2">
    <source>
        <dbReference type="Proteomes" id="UP000183508"/>
    </source>
</evidence>
<dbReference type="Proteomes" id="UP000183508">
    <property type="component" value="Unassembled WGS sequence"/>
</dbReference>
<keyword evidence="2" id="KW-1185">Reference proteome</keyword>
<dbReference type="EMBL" id="FPBV01000006">
    <property type="protein sequence ID" value="SFU70153.1"/>
    <property type="molecule type" value="Genomic_DNA"/>
</dbReference>
<accession>A0A1I7IB08</accession>
<proteinExistence type="predicted"/>